<evidence type="ECO:0000313" key="1">
    <source>
        <dbReference type="EMBL" id="KAJ0018889.1"/>
    </source>
</evidence>
<proteinExistence type="predicted"/>
<dbReference type="Proteomes" id="UP001163603">
    <property type="component" value="Chromosome 12"/>
</dbReference>
<reference evidence="2" key="1">
    <citation type="journal article" date="2023" name="G3 (Bethesda)">
        <title>Genome assembly and association tests identify interacting loci associated with vigor, precocity, and sex in interspecific pistachio rootstocks.</title>
        <authorList>
            <person name="Palmer W."/>
            <person name="Jacygrad E."/>
            <person name="Sagayaradj S."/>
            <person name="Cavanaugh K."/>
            <person name="Han R."/>
            <person name="Bertier L."/>
            <person name="Beede B."/>
            <person name="Kafkas S."/>
            <person name="Golino D."/>
            <person name="Preece J."/>
            <person name="Michelmore R."/>
        </authorList>
    </citation>
    <scope>NUCLEOTIDE SEQUENCE [LARGE SCALE GENOMIC DNA]</scope>
</reference>
<protein>
    <submittedName>
        <fullName evidence="1">Uncharacterized protein</fullName>
    </submittedName>
</protein>
<keyword evidence="2" id="KW-1185">Reference proteome</keyword>
<gene>
    <name evidence="1" type="ORF">Pint_11253</name>
</gene>
<comment type="caution">
    <text evidence="1">The sequence shown here is derived from an EMBL/GenBank/DDBJ whole genome shotgun (WGS) entry which is preliminary data.</text>
</comment>
<name>A0ACC0XKH3_9ROSI</name>
<sequence length="121" mass="13747">MQTSKQVWDALHTRFSSPSRSRIAPLRRQLQTVTQGNWSCSEFMEEAKNPVDQLVAVGKTTDDQDLISFLLGGLRLAFTPFITTIKFACQDKDLSFDDFLAELLSFETLIEAQHNLTPDQH</sequence>
<dbReference type="EMBL" id="CM047747">
    <property type="protein sequence ID" value="KAJ0018889.1"/>
    <property type="molecule type" value="Genomic_DNA"/>
</dbReference>
<evidence type="ECO:0000313" key="2">
    <source>
        <dbReference type="Proteomes" id="UP001163603"/>
    </source>
</evidence>
<accession>A0ACC0XKH3</accession>
<organism evidence="1 2">
    <name type="scientific">Pistacia integerrima</name>
    <dbReference type="NCBI Taxonomy" id="434235"/>
    <lineage>
        <taxon>Eukaryota</taxon>
        <taxon>Viridiplantae</taxon>
        <taxon>Streptophyta</taxon>
        <taxon>Embryophyta</taxon>
        <taxon>Tracheophyta</taxon>
        <taxon>Spermatophyta</taxon>
        <taxon>Magnoliopsida</taxon>
        <taxon>eudicotyledons</taxon>
        <taxon>Gunneridae</taxon>
        <taxon>Pentapetalae</taxon>
        <taxon>rosids</taxon>
        <taxon>malvids</taxon>
        <taxon>Sapindales</taxon>
        <taxon>Anacardiaceae</taxon>
        <taxon>Pistacia</taxon>
    </lineage>
</organism>